<reference evidence="4 5" key="1">
    <citation type="journal article" date="2007" name="Nature">
        <title>Evolution of genes and genomes on the Drosophila phylogeny.</title>
        <authorList>
            <consortium name="Drosophila 12 Genomes Consortium"/>
            <person name="Clark A.G."/>
            <person name="Eisen M.B."/>
            <person name="Smith D.R."/>
            <person name="Bergman C.M."/>
            <person name="Oliver B."/>
            <person name="Markow T.A."/>
            <person name="Kaufman T.C."/>
            <person name="Kellis M."/>
            <person name="Gelbart W."/>
            <person name="Iyer V.N."/>
            <person name="Pollard D.A."/>
            <person name="Sackton T.B."/>
            <person name="Larracuente A.M."/>
            <person name="Singh N.D."/>
            <person name="Abad J.P."/>
            <person name="Abt D.N."/>
            <person name="Adryan B."/>
            <person name="Aguade M."/>
            <person name="Akashi H."/>
            <person name="Anderson W.W."/>
            <person name="Aquadro C.F."/>
            <person name="Ardell D.H."/>
            <person name="Arguello R."/>
            <person name="Artieri C.G."/>
            <person name="Barbash D.A."/>
            <person name="Barker D."/>
            <person name="Barsanti P."/>
            <person name="Batterham P."/>
            <person name="Batzoglou S."/>
            <person name="Begun D."/>
            <person name="Bhutkar A."/>
            <person name="Blanco E."/>
            <person name="Bosak S.A."/>
            <person name="Bradley R.K."/>
            <person name="Brand A.D."/>
            <person name="Brent M.R."/>
            <person name="Brooks A.N."/>
            <person name="Brown R.H."/>
            <person name="Butlin R.K."/>
            <person name="Caggese C."/>
            <person name="Calvi B.R."/>
            <person name="Bernardo de Carvalho A."/>
            <person name="Caspi A."/>
            <person name="Castrezana S."/>
            <person name="Celniker S.E."/>
            <person name="Chang J.L."/>
            <person name="Chapple C."/>
            <person name="Chatterji S."/>
            <person name="Chinwalla A."/>
            <person name="Civetta A."/>
            <person name="Clifton S.W."/>
            <person name="Comeron J.M."/>
            <person name="Costello J.C."/>
            <person name="Coyne J.A."/>
            <person name="Daub J."/>
            <person name="David R.G."/>
            <person name="Delcher A.L."/>
            <person name="Delehaunty K."/>
            <person name="Do C.B."/>
            <person name="Ebling H."/>
            <person name="Edwards K."/>
            <person name="Eickbush T."/>
            <person name="Evans J.D."/>
            <person name="Filipski A."/>
            <person name="Findeiss S."/>
            <person name="Freyhult E."/>
            <person name="Fulton L."/>
            <person name="Fulton R."/>
            <person name="Garcia A.C."/>
            <person name="Gardiner A."/>
            <person name="Garfield D.A."/>
            <person name="Garvin B.E."/>
            <person name="Gibson G."/>
            <person name="Gilbert D."/>
            <person name="Gnerre S."/>
            <person name="Godfrey J."/>
            <person name="Good R."/>
            <person name="Gotea V."/>
            <person name="Gravely B."/>
            <person name="Greenberg A.J."/>
            <person name="Griffiths-Jones S."/>
            <person name="Gross S."/>
            <person name="Guigo R."/>
            <person name="Gustafson E.A."/>
            <person name="Haerty W."/>
            <person name="Hahn M.W."/>
            <person name="Halligan D.L."/>
            <person name="Halpern A.L."/>
            <person name="Halter G.M."/>
            <person name="Han M.V."/>
            <person name="Heger A."/>
            <person name="Hillier L."/>
            <person name="Hinrichs A.S."/>
            <person name="Holmes I."/>
            <person name="Hoskins R.A."/>
            <person name="Hubisz M.J."/>
            <person name="Hultmark D."/>
            <person name="Huntley M.A."/>
            <person name="Jaffe D.B."/>
            <person name="Jagadeeshan S."/>
            <person name="Jeck W.R."/>
            <person name="Johnson J."/>
            <person name="Jones C.D."/>
            <person name="Jordan W.C."/>
            <person name="Karpen G.H."/>
            <person name="Kataoka E."/>
            <person name="Keightley P.D."/>
            <person name="Kheradpour P."/>
            <person name="Kirkness E.F."/>
            <person name="Koerich L.B."/>
            <person name="Kristiansen K."/>
            <person name="Kudrna D."/>
            <person name="Kulathinal R.J."/>
            <person name="Kumar S."/>
            <person name="Kwok R."/>
            <person name="Lander E."/>
            <person name="Langley C.H."/>
            <person name="Lapoint R."/>
            <person name="Lazzaro B.P."/>
            <person name="Lee S.J."/>
            <person name="Levesque L."/>
            <person name="Li R."/>
            <person name="Lin C.F."/>
            <person name="Lin M.F."/>
            <person name="Lindblad-Toh K."/>
            <person name="Llopart A."/>
            <person name="Long M."/>
            <person name="Low L."/>
            <person name="Lozovsky E."/>
            <person name="Lu J."/>
            <person name="Luo M."/>
            <person name="Machado C.A."/>
            <person name="Makalowski W."/>
            <person name="Marzo M."/>
            <person name="Matsuda M."/>
            <person name="Matzkin L."/>
            <person name="McAllister B."/>
            <person name="McBride C.S."/>
            <person name="McKernan B."/>
            <person name="McKernan K."/>
            <person name="Mendez-Lago M."/>
            <person name="Minx P."/>
            <person name="Mollenhauer M.U."/>
            <person name="Montooth K."/>
            <person name="Mount S.M."/>
            <person name="Mu X."/>
            <person name="Myers E."/>
            <person name="Negre B."/>
            <person name="Newfeld S."/>
            <person name="Nielsen R."/>
            <person name="Noor M.A."/>
            <person name="O'Grady P."/>
            <person name="Pachter L."/>
            <person name="Papaceit M."/>
            <person name="Parisi M.J."/>
            <person name="Parisi M."/>
            <person name="Parts L."/>
            <person name="Pedersen J.S."/>
            <person name="Pesole G."/>
            <person name="Phillippy A.M."/>
            <person name="Ponting C.P."/>
            <person name="Pop M."/>
            <person name="Porcelli D."/>
            <person name="Powell J.R."/>
            <person name="Prohaska S."/>
            <person name="Pruitt K."/>
            <person name="Puig M."/>
            <person name="Quesneville H."/>
            <person name="Ram K.R."/>
            <person name="Rand D."/>
            <person name="Rasmussen M.D."/>
            <person name="Reed L.K."/>
            <person name="Reenan R."/>
            <person name="Reily A."/>
            <person name="Remington K.A."/>
            <person name="Rieger T.T."/>
            <person name="Ritchie M.G."/>
            <person name="Robin C."/>
            <person name="Rogers Y.H."/>
            <person name="Rohde C."/>
            <person name="Rozas J."/>
            <person name="Rubenfield M.J."/>
            <person name="Ruiz A."/>
            <person name="Russo S."/>
            <person name="Salzberg S.L."/>
            <person name="Sanchez-Gracia A."/>
            <person name="Saranga D.J."/>
            <person name="Sato H."/>
            <person name="Schaeffer S.W."/>
            <person name="Schatz M.C."/>
            <person name="Schlenke T."/>
            <person name="Schwartz R."/>
            <person name="Segarra C."/>
            <person name="Singh R.S."/>
            <person name="Sirot L."/>
            <person name="Sirota M."/>
            <person name="Sisneros N.B."/>
            <person name="Smith C.D."/>
            <person name="Smith T.F."/>
            <person name="Spieth J."/>
            <person name="Stage D.E."/>
            <person name="Stark A."/>
            <person name="Stephan W."/>
            <person name="Strausberg R.L."/>
            <person name="Strempel S."/>
            <person name="Sturgill D."/>
            <person name="Sutton G."/>
            <person name="Sutton G.G."/>
            <person name="Tao W."/>
            <person name="Teichmann S."/>
            <person name="Tobari Y.N."/>
            <person name="Tomimura Y."/>
            <person name="Tsolas J.M."/>
            <person name="Valente V.L."/>
            <person name="Venter E."/>
            <person name="Venter J.C."/>
            <person name="Vicario S."/>
            <person name="Vieira F.G."/>
            <person name="Vilella A.J."/>
            <person name="Villasante A."/>
            <person name="Walenz B."/>
            <person name="Wang J."/>
            <person name="Wasserman M."/>
            <person name="Watts T."/>
            <person name="Wilson D."/>
            <person name="Wilson R.K."/>
            <person name="Wing R.A."/>
            <person name="Wolfner M.F."/>
            <person name="Wong A."/>
            <person name="Wong G.K."/>
            <person name="Wu C.I."/>
            <person name="Wu G."/>
            <person name="Yamamoto D."/>
            <person name="Yang H.P."/>
            <person name="Yang S.P."/>
            <person name="Yorke J.A."/>
            <person name="Yoshida K."/>
            <person name="Zdobnov E."/>
            <person name="Zhang P."/>
            <person name="Zhang Y."/>
            <person name="Zimin A.V."/>
            <person name="Baldwin J."/>
            <person name="Abdouelleil A."/>
            <person name="Abdulkadir J."/>
            <person name="Abebe A."/>
            <person name="Abera B."/>
            <person name="Abreu J."/>
            <person name="Acer S.C."/>
            <person name="Aftuck L."/>
            <person name="Alexander A."/>
            <person name="An P."/>
            <person name="Anderson E."/>
            <person name="Anderson S."/>
            <person name="Arachi H."/>
            <person name="Azer M."/>
            <person name="Bachantsang P."/>
            <person name="Barry A."/>
            <person name="Bayul T."/>
            <person name="Berlin A."/>
            <person name="Bessette D."/>
            <person name="Bloom T."/>
            <person name="Blye J."/>
            <person name="Boguslavskiy L."/>
            <person name="Bonnet C."/>
            <person name="Boukhgalter B."/>
            <person name="Bourzgui I."/>
            <person name="Brown A."/>
            <person name="Cahill P."/>
            <person name="Channer S."/>
            <person name="Cheshatsang Y."/>
            <person name="Chuda L."/>
            <person name="Citroen M."/>
            <person name="Collymore A."/>
            <person name="Cooke P."/>
            <person name="Costello M."/>
            <person name="D'Aco K."/>
            <person name="Daza R."/>
            <person name="De Haan G."/>
            <person name="DeGray S."/>
            <person name="DeMaso C."/>
            <person name="Dhargay N."/>
            <person name="Dooley K."/>
            <person name="Dooley E."/>
            <person name="Doricent M."/>
            <person name="Dorje P."/>
            <person name="Dorjee K."/>
            <person name="Dupes A."/>
            <person name="Elong R."/>
            <person name="Falk J."/>
            <person name="Farina A."/>
            <person name="Faro S."/>
            <person name="Ferguson D."/>
            <person name="Fisher S."/>
            <person name="Foley C.D."/>
            <person name="Franke A."/>
            <person name="Friedrich D."/>
            <person name="Gadbois L."/>
            <person name="Gearin G."/>
            <person name="Gearin C.R."/>
            <person name="Giannoukos G."/>
            <person name="Goode T."/>
            <person name="Graham J."/>
            <person name="Grandbois E."/>
            <person name="Grewal S."/>
            <person name="Gyaltsen K."/>
            <person name="Hafez N."/>
            <person name="Hagos B."/>
            <person name="Hall J."/>
            <person name="Henson C."/>
            <person name="Hollinger A."/>
            <person name="Honan T."/>
            <person name="Huard M.D."/>
            <person name="Hughes L."/>
            <person name="Hurhula B."/>
            <person name="Husby M.E."/>
            <person name="Kamat A."/>
            <person name="Kanga B."/>
            <person name="Kashin S."/>
            <person name="Khazanovich D."/>
            <person name="Kisner P."/>
            <person name="Lance K."/>
            <person name="Lara M."/>
            <person name="Lee W."/>
            <person name="Lennon N."/>
            <person name="Letendre F."/>
            <person name="LeVine R."/>
            <person name="Lipovsky A."/>
            <person name="Liu X."/>
            <person name="Liu J."/>
            <person name="Liu S."/>
            <person name="Lokyitsang T."/>
            <person name="Lokyitsang Y."/>
            <person name="Lubonja R."/>
            <person name="Lui A."/>
            <person name="MacDonald P."/>
            <person name="Magnisalis V."/>
            <person name="Maru K."/>
            <person name="Matthews C."/>
            <person name="McCusker W."/>
            <person name="McDonough S."/>
            <person name="Mehta T."/>
            <person name="Meldrim J."/>
            <person name="Meneus L."/>
            <person name="Mihai O."/>
            <person name="Mihalev A."/>
            <person name="Mihova T."/>
            <person name="Mittelman R."/>
            <person name="Mlenga V."/>
            <person name="Montmayeur A."/>
            <person name="Mulrain L."/>
            <person name="Navidi A."/>
            <person name="Naylor J."/>
            <person name="Negash T."/>
            <person name="Nguyen T."/>
            <person name="Nguyen N."/>
            <person name="Nicol R."/>
            <person name="Norbu C."/>
            <person name="Norbu N."/>
            <person name="Novod N."/>
            <person name="O'Neill B."/>
            <person name="Osman S."/>
            <person name="Markiewicz E."/>
            <person name="Oyono O.L."/>
            <person name="Patti C."/>
            <person name="Phunkhang P."/>
            <person name="Pierre F."/>
            <person name="Priest M."/>
            <person name="Raghuraman S."/>
            <person name="Rege F."/>
            <person name="Reyes R."/>
            <person name="Rise C."/>
            <person name="Rogov P."/>
            <person name="Ross K."/>
            <person name="Ryan E."/>
            <person name="Settipalli S."/>
            <person name="Shea T."/>
            <person name="Sherpa N."/>
            <person name="Shi L."/>
            <person name="Shih D."/>
            <person name="Sparrow T."/>
            <person name="Spaulding J."/>
            <person name="Stalker J."/>
            <person name="Stange-Thomann N."/>
            <person name="Stavropoulos S."/>
            <person name="Stone C."/>
            <person name="Strader C."/>
            <person name="Tesfaye S."/>
            <person name="Thomson T."/>
            <person name="Thoulutsang Y."/>
            <person name="Thoulutsang D."/>
            <person name="Topham K."/>
            <person name="Topping I."/>
            <person name="Tsamla T."/>
            <person name="Vassiliev H."/>
            <person name="Vo A."/>
            <person name="Wangchuk T."/>
            <person name="Wangdi T."/>
            <person name="Weiand M."/>
            <person name="Wilkinson J."/>
            <person name="Wilson A."/>
            <person name="Yadav S."/>
            <person name="Young G."/>
            <person name="Yu Q."/>
            <person name="Zembek L."/>
            <person name="Zhong D."/>
            <person name="Zimmer A."/>
            <person name="Zwirko Z."/>
            <person name="Jaffe D.B."/>
            <person name="Alvarez P."/>
            <person name="Brockman W."/>
            <person name="Butler J."/>
            <person name="Chin C."/>
            <person name="Gnerre S."/>
            <person name="Grabherr M."/>
            <person name="Kleber M."/>
            <person name="Mauceli E."/>
            <person name="MacCallum I."/>
        </authorList>
    </citation>
    <scope>NUCLEOTIDE SEQUENCE [LARGE SCALE GENOMIC DNA]</scope>
    <source>
        <strain evidence="5">Tucson 14024-0371.13</strain>
    </source>
</reference>
<feature type="domain" description="DUF4771" evidence="3">
    <location>
        <begin position="731"/>
        <end position="889"/>
    </location>
</feature>
<dbReference type="Proteomes" id="UP000007801">
    <property type="component" value="Unassembled WGS sequence"/>
</dbReference>
<name>B3MBL7_DROAN</name>
<evidence type="ECO:0000313" key="4">
    <source>
        <dbReference type="EMBL" id="EDV37148.2"/>
    </source>
</evidence>
<dbReference type="Pfam" id="PF15994">
    <property type="entry name" value="DUF4770"/>
    <property type="match status" value="1"/>
</dbReference>
<dbReference type="InterPro" id="IPR031936">
    <property type="entry name" value="DUF4771"/>
</dbReference>
<dbReference type="AlphaFoldDB" id="B3MBL7"/>
<evidence type="ECO:0000313" key="5">
    <source>
        <dbReference type="Proteomes" id="UP000007801"/>
    </source>
</evidence>
<feature type="compositionally biased region" description="Basic and acidic residues" evidence="1">
    <location>
        <begin position="467"/>
        <end position="487"/>
    </location>
</feature>
<feature type="compositionally biased region" description="Basic and acidic residues" evidence="1">
    <location>
        <begin position="143"/>
        <end position="152"/>
    </location>
</feature>
<feature type="compositionally biased region" description="Basic residues" evidence="1">
    <location>
        <begin position="449"/>
        <end position="466"/>
    </location>
</feature>
<dbReference type="OrthoDB" id="6613664at2759"/>
<dbReference type="eggNOG" id="ENOG502SCTQ">
    <property type="taxonomic scope" value="Eukaryota"/>
</dbReference>
<dbReference type="EMBL" id="CH902619">
    <property type="protein sequence ID" value="EDV37148.2"/>
    <property type="molecule type" value="Genomic_DNA"/>
</dbReference>
<feature type="compositionally biased region" description="Basic and acidic residues" evidence="1">
    <location>
        <begin position="670"/>
        <end position="685"/>
    </location>
</feature>
<dbReference type="PANTHER" id="PTHR41967">
    <property type="entry name" value="FI19406P1-RELATED"/>
    <property type="match status" value="1"/>
</dbReference>
<proteinExistence type="predicted"/>
<evidence type="ECO:0000259" key="3">
    <source>
        <dbReference type="Pfam" id="PF15995"/>
    </source>
</evidence>
<organism evidence="4 5">
    <name type="scientific">Drosophila ananassae</name>
    <name type="common">Fruit fly</name>
    <dbReference type="NCBI Taxonomy" id="7217"/>
    <lineage>
        <taxon>Eukaryota</taxon>
        <taxon>Metazoa</taxon>
        <taxon>Ecdysozoa</taxon>
        <taxon>Arthropoda</taxon>
        <taxon>Hexapoda</taxon>
        <taxon>Insecta</taxon>
        <taxon>Pterygota</taxon>
        <taxon>Neoptera</taxon>
        <taxon>Endopterygota</taxon>
        <taxon>Diptera</taxon>
        <taxon>Brachycera</taxon>
        <taxon>Muscomorpha</taxon>
        <taxon>Ephydroidea</taxon>
        <taxon>Drosophilidae</taxon>
        <taxon>Drosophila</taxon>
        <taxon>Sophophora</taxon>
    </lineage>
</organism>
<protein>
    <submittedName>
        <fullName evidence="4">Uncharacterized protein</fullName>
    </submittedName>
</protein>
<dbReference type="InParanoid" id="B3MBL7"/>
<feature type="domain" description="DUF4770" evidence="2">
    <location>
        <begin position="55"/>
        <end position="233"/>
    </location>
</feature>
<dbReference type="STRING" id="7217.B3MBL7"/>
<dbReference type="KEGG" id="dan:6494430"/>
<gene>
    <name evidence="4" type="primary">Dana\GF11566</name>
    <name evidence="4" type="synonym">dana_GLEANR_11614</name>
    <name evidence="4" type="ORF">GF11566</name>
</gene>
<accession>B3MBL7</accession>
<feature type="region of interest" description="Disordered" evidence="1">
    <location>
        <begin position="143"/>
        <end position="172"/>
    </location>
</feature>
<dbReference type="GeneID" id="6494430"/>
<feature type="region of interest" description="Disordered" evidence="1">
    <location>
        <begin position="439"/>
        <end position="497"/>
    </location>
</feature>
<sequence>MMNVLAKLEEVNKKLNLAAWYTAMSVGQEKLCVRMHNILRDDYEQGTGHNMYQALLTLGLKPVISKDKISRMVQLSRNNVLAFLFFVLEGYYKTCHKDGVFSVNEKLLMIAIAKIDFLPTVRALNAILPEARPSHLDMKRLEAEKRKSEAPKLKSISSAESQPPKFQMRKQKSPYFMSQPKPVQRISKLSTTLPDFVVGFKFWPINGPPNYGKEEDSPWFAEYHLNPGQRLIKQTIDETLERYFKLGQVEKKSHDEATEGEKSSEGNLCLVHRGLVVESQILRDELAVKARDRCLELIDVREPYAKLRRKRILDQLEHDIDIIMERHRRAMRCDQTKVMTIDNLNCILCQQILVSQPWPEPGVKVGRALVGDDLDMAHTAATDTYRGRRLEGGGCGDVDKVHTEATDTYRGSRLEGGGCGDVEKVHTAAMDTYRGIRLAGGGCGGGKKKDPKKGKGKDKDKKKKKKKEEPPPPEPEKKKRPVKKEPQWKPPPRKLVSGTFRMADIDFTKKSERCQAPRQVSECSLPPAPKKTAISFFLAPGKIDAKGRECEMRFSSKRTKKKFFRGTRSNKPYIFKYQRVFQSGQPKPFDLDRILCTSFVKALDKSDSDGSGECGYDCLVSEINIEHEIPPEYDADEAEEEANDQADAENQRLPDLFDPFAPEMTSDSRSTLDRSSEHSQRSHVDHKAEIVEAVVRCAKAIFKKQEMIKRAEMERQERLTPRKALIYKPGEKFDPDNAEQMDKLLKDGLHQLSKDQRYVLASLPDSHKIPQMREWIKRRFGKVYTQKELDASLDEAKKIFEMVTLVQDKTPDPDLMGMDKLKRDQENFNYYKGLKKLANKIKLTYFDVLNSNYMASLNPAWYAMGNYLVPGGPPRQTFFSYMASNPQEIMRAKVWSGQYRDYRQLRYNRTEAARKGK</sequence>
<feature type="region of interest" description="Disordered" evidence="1">
    <location>
        <begin position="655"/>
        <end position="685"/>
    </location>
</feature>
<evidence type="ECO:0000256" key="1">
    <source>
        <dbReference type="SAM" id="MobiDB-lite"/>
    </source>
</evidence>
<dbReference type="Pfam" id="PF15995">
    <property type="entry name" value="DUF4771"/>
    <property type="match status" value="1"/>
</dbReference>
<evidence type="ECO:0000259" key="2">
    <source>
        <dbReference type="Pfam" id="PF15994"/>
    </source>
</evidence>
<keyword evidence="5" id="KW-1185">Reference proteome</keyword>
<dbReference type="InterPro" id="IPR031935">
    <property type="entry name" value="DUF4770"/>
</dbReference>
<dbReference type="PANTHER" id="PTHR41967:SF6">
    <property type="entry name" value="FI19406P1-RELATED"/>
    <property type="match status" value="1"/>
</dbReference>
<dbReference type="HOGENOM" id="CLU_013875_0_0_1"/>